<gene>
    <name evidence="2" type="ORF">D2962_00995</name>
</gene>
<evidence type="ECO:0000313" key="2">
    <source>
        <dbReference type="EMBL" id="AYO29367.1"/>
    </source>
</evidence>
<feature type="transmembrane region" description="Helical" evidence="1">
    <location>
        <begin position="38"/>
        <end position="56"/>
    </location>
</feature>
<name>A0A3G2R2U9_9FIRM</name>
<reference evidence="2 3" key="1">
    <citation type="submission" date="2018-10" db="EMBL/GenBank/DDBJ databases">
        <authorList>
            <person name="Zhang X."/>
        </authorList>
    </citation>
    <scope>NUCLEOTIDE SEQUENCE [LARGE SCALE GENOMIC DNA]</scope>
    <source>
        <strain evidence="2 3">SK-G1</strain>
    </source>
</reference>
<dbReference type="EMBL" id="CP033169">
    <property type="protein sequence ID" value="AYO29367.1"/>
    <property type="molecule type" value="Genomic_DNA"/>
</dbReference>
<evidence type="ECO:0000313" key="3">
    <source>
        <dbReference type="Proteomes" id="UP000280960"/>
    </source>
</evidence>
<dbReference type="RefSeq" id="WP_120767199.1">
    <property type="nucleotide sequence ID" value="NZ_CP033169.1"/>
</dbReference>
<keyword evidence="1" id="KW-0812">Transmembrane</keyword>
<keyword evidence="1" id="KW-1133">Transmembrane helix</keyword>
<feature type="transmembrane region" description="Helical" evidence="1">
    <location>
        <begin position="62"/>
        <end position="84"/>
    </location>
</feature>
<sequence length="158" mass="18300">MFPIPWYVAAFVSVPEAFLILTVAMRMMEIEKTDYKKVILISVIQGVITLVIRRISMGVSQYFLSSFHTVILITTMVLMCSLLCGVKLQRCFIPIFVVTVIYGFIQYIVVLSVISWLKMPIFILEEQPWLDVALFFPVAGLTILIFFLFKRLNMFERL</sequence>
<protein>
    <submittedName>
        <fullName evidence="2">Uncharacterized protein</fullName>
    </submittedName>
</protein>
<dbReference type="KEGG" id="bacg:D2962_00995"/>
<keyword evidence="1" id="KW-0472">Membrane</keyword>
<feature type="transmembrane region" description="Helical" evidence="1">
    <location>
        <begin position="129"/>
        <end position="149"/>
    </location>
</feature>
<evidence type="ECO:0000256" key="1">
    <source>
        <dbReference type="SAM" id="Phobius"/>
    </source>
</evidence>
<accession>A0A3G2R2U9</accession>
<dbReference type="Proteomes" id="UP000280960">
    <property type="component" value="Chromosome"/>
</dbReference>
<feature type="transmembrane region" description="Helical" evidence="1">
    <location>
        <begin position="91"/>
        <end position="117"/>
    </location>
</feature>
<proteinExistence type="predicted"/>
<organism evidence="2 3">
    <name type="scientific">Biomaibacter acetigenes</name>
    <dbReference type="NCBI Taxonomy" id="2316383"/>
    <lineage>
        <taxon>Bacteria</taxon>
        <taxon>Bacillati</taxon>
        <taxon>Bacillota</taxon>
        <taxon>Clostridia</taxon>
        <taxon>Thermosediminibacterales</taxon>
        <taxon>Tepidanaerobacteraceae</taxon>
        <taxon>Biomaibacter</taxon>
    </lineage>
</organism>
<feature type="transmembrane region" description="Helical" evidence="1">
    <location>
        <begin position="6"/>
        <end position="26"/>
    </location>
</feature>
<dbReference type="AlphaFoldDB" id="A0A3G2R2U9"/>
<keyword evidence="3" id="KW-1185">Reference proteome</keyword>